<sequence>MLLQLLWQNRPEPADLYAPSEHAPSSEDILRKASSILPMNQSPLQVHRGEHPTFSGESRCAHKKLTRLCRRAITQAARSKILHVLFQFISTFKQPSFVDRVFDNIHLTFSIC</sequence>
<proteinExistence type="predicted"/>
<dbReference type="EMBL" id="LUGG01000007">
    <property type="protein sequence ID" value="OBZ73313.1"/>
    <property type="molecule type" value="Genomic_DNA"/>
</dbReference>
<evidence type="ECO:0000313" key="1">
    <source>
        <dbReference type="EMBL" id="OBZ73313.1"/>
    </source>
</evidence>
<name>A0A1C7M8R2_GRIFR</name>
<keyword evidence="2" id="KW-1185">Reference proteome</keyword>
<dbReference type="AlphaFoldDB" id="A0A1C7M8R2"/>
<organism evidence="1 2">
    <name type="scientific">Grifola frondosa</name>
    <name type="common">Maitake</name>
    <name type="synonym">Polyporus frondosus</name>
    <dbReference type="NCBI Taxonomy" id="5627"/>
    <lineage>
        <taxon>Eukaryota</taxon>
        <taxon>Fungi</taxon>
        <taxon>Dikarya</taxon>
        <taxon>Basidiomycota</taxon>
        <taxon>Agaricomycotina</taxon>
        <taxon>Agaricomycetes</taxon>
        <taxon>Polyporales</taxon>
        <taxon>Grifolaceae</taxon>
        <taxon>Grifola</taxon>
    </lineage>
</organism>
<protein>
    <submittedName>
        <fullName evidence="1">Uncharacterized protein</fullName>
    </submittedName>
</protein>
<comment type="caution">
    <text evidence="1">The sequence shown here is derived from an EMBL/GenBank/DDBJ whole genome shotgun (WGS) entry which is preliminary data.</text>
</comment>
<dbReference type="Proteomes" id="UP000092993">
    <property type="component" value="Unassembled WGS sequence"/>
</dbReference>
<evidence type="ECO:0000313" key="2">
    <source>
        <dbReference type="Proteomes" id="UP000092993"/>
    </source>
</evidence>
<gene>
    <name evidence="1" type="ORF">A0H81_06764</name>
</gene>
<accession>A0A1C7M8R2</accession>
<reference evidence="1 2" key="1">
    <citation type="submission" date="2016-03" db="EMBL/GenBank/DDBJ databases">
        <title>Whole genome sequencing of Grifola frondosa 9006-11.</title>
        <authorList>
            <person name="Min B."/>
            <person name="Park H."/>
            <person name="Kim J.-G."/>
            <person name="Cho H."/>
            <person name="Oh Y.-L."/>
            <person name="Kong W.-S."/>
            <person name="Choi I.-G."/>
        </authorList>
    </citation>
    <scope>NUCLEOTIDE SEQUENCE [LARGE SCALE GENOMIC DNA]</scope>
    <source>
        <strain evidence="1 2">9006-11</strain>
    </source>
</reference>